<dbReference type="AlphaFoldDB" id="A0AAV2VK48"/>
<accession>A0AAV2VK48</accession>
<name>A0AAV2VK48_9VIBR</name>
<feature type="region of interest" description="Disordered" evidence="1">
    <location>
        <begin position="1"/>
        <end position="20"/>
    </location>
</feature>
<sequence length="79" mass="9272">MNLKMLSRQRQAESHTTYERKTIEQKEEDKFYEFFGTDDIGHFYKLICAISSFFGFAATVLKGMKAKAMNFQLWGKTKC</sequence>
<organism evidence="3 4">
    <name type="scientific">Vibrio nigripulchritudo SOn1</name>
    <dbReference type="NCBI Taxonomy" id="1238450"/>
    <lineage>
        <taxon>Bacteria</taxon>
        <taxon>Pseudomonadati</taxon>
        <taxon>Pseudomonadota</taxon>
        <taxon>Gammaproteobacteria</taxon>
        <taxon>Vibrionales</taxon>
        <taxon>Vibrionaceae</taxon>
        <taxon>Vibrio</taxon>
    </lineage>
</organism>
<feature type="transmembrane region" description="Helical" evidence="2">
    <location>
        <begin position="42"/>
        <end position="61"/>
    </location>
</feature>
<evidence type="ECO:0000313" key="4">
    <source>
        <dbReference type="Proteomes" id="UP000018211"/>
    </source>
</evidence>
<evidence type="ECO:0000313" key="3">
    <source>
        <dbReference type="EMBL" id="CCO45062.1"/>
    </source>
</evidence>
<gene>
    <name evidence="3" type="ORF">VIBNISOn1_1350026</name>
</gene>
<dbReference type="EMBL" id="CAOF01000041">
    <property type="protein sequence ID" value="CCO45062.1"/>
    <property type="molecule type" value="Genomic_DNA"/>
</dbReference>
<reference evidence="3 4" key="1">
    <citation type="journal article" date="2013" name="ISME J.">
        <title>Comparative genomics of pathogenic lineages of Vibrio nigripulchritudo identifies virulence-associated traits.</title>
        <authorList>
            <person name="Goudenege D."/>
            <person name="Labreuche Y."/>
            <person name="Krin E."/>
            <person name="Ansquer D."/>
            <person name="Mangenot S."/>
            <person name="Calteau A."/>
            <person name="Medigue C."/>
            <person name="Mazel D."/>
            <person name="Polz M.F."/>
            <person name="Le Roux F."/>
        </authorList>
    </citation>
    <scope>NUCLEOTIDE SEQUENCE [LARGE SCALE GENOMIC DNA]</scope>
    <source>
        <strain evidence="3 4">SOn1</strain>
    </source>
</reference>
<feature type="compositionally biased region" description="Basic and acidic residues" evidence="1">
    <location>
        <begin position="10"/>
        <end position="20"/>
    </location>
</feature>
<evidence type="ECO:0000256" key="2">
    <source>
        <dbReference type="SAM" id="Phobius"/>
    </source>
</evidence>
<protein>
    <submittedName>
        <fullName evidence="3">Uncharacterized protein</fullName>
    </submittedName>
</protein>
<comment type="caution">
    <text evidence="3">The sequence shown here is derived from an EMBL/GenBank/DDBJ whole genome shotgun (WGS) entry which is preliminary data.</text>
</comment>
<dbReference type="Proteomes" id="UP000018211">
    <property type="component" value="Unassembled WGS sequence"/>
</dbReference>
<dbReference type="RefSeq" id="WP_022610683.1">
    <property type="nucleotide sequence ID" value="NZ_LK391965.1"/>
</dbReference>
<keyword evidence="2" id="KW-1133">Transmembrane helix</keyword>
<keyword evidence="2" id="KW-0472">Membrane</keyword>
<keyword evidence="2" id="KW-0812">Transmembrane</keyword>
<proteinExistence type="predicted"/>
<evidence type="ECO:0000256" key="1">
    <source>
        <dbReference type="SAM" id="MobiDB-lite"/>
    </source>
</evidence>